<sequence length="314" mass="33585">MASACGRGGCSRPFVSELGALTAEPGFCGSRLHAPVERIAADFRLLGEAVAVTSNTTAVMTRIGHYGPPQFTGEPLRCDPEATCVRLETSAIDTALAVERMPVQRLPCSLQFYCPAGAVLHKCFLTQCRDDLDFARLTDLWAGPAETHADSCRSPSPARPEGDCAAQLDSVFGDSGLTRRSQLPGWGGTRAWRVAPELALNALALAAEIRMPLSQMVGNAGAAQIHNGPLEQVRRSQALVILRSGCCTLSFDGAEIEEAWVTCYRSPSGEAHMLELYDWRFHCVAQFAAPGLPDPGLGGYWRQVLLSLGRIGGG</sequence>
<name>A0ABT0DAK6_9HYPH</name>
<proteinExistence type="predicted"/>
<accession>A0ABT0DAK6</accession>
<evidence type="ECO:0000259" key="1">
    <source>
        <dbReference type="Pfam" id="PF05171"/>
    </source>
</evidence>
<dbReference type="InterPro" id="IPR007845">
    <property type="entry name" value="HemS/ChuX_dom"/>
</dbReference>
<dbReference type="EMBL" id="JALKCH010000005">
    <property type="protein sequence ID" value="MCK0196986.1"/>
    <property type="molecule type" value="Genomic_DNA"/>
</dbReference>
<dbReference type="Gene3D" id="3.40.1570.10">
    <property type="entry name" value="HemS/ChuS/ChuX like domains"/>
    <property type="match status" value="2"/>
</dbReference>
<dbReference type="Pfam" id="PF05171">
    <property type="entry name" value="HemS"/>
    <property type="match status" value="2"/>
</dbReference>
<evidence type="ECO:0000313" key="2">
    <source>
        <dbReference type="EMBL" id="MCK0196986.1"/>
    </source>
</evidence>
<dbReference type="InterPro" id="IPR053733">
    <property type="entry name" value="Heme_Transport_Util_sf"/>
</dbReference>
<keyword evidence="3" id="KW-1185">Reference proteome</keyword>
<evidence type="ECO:0000313" key="3">
    <source>
        <dbReference type="Proteomes" id="UP001203284"/>
    </source>
</evidence>
<protein>
    <recommendedName>
        <fullName evidence="1">Haemin-degrading HemS/ChuX domain-containing protein</fullName>
    </recommendedName>
</protein>
<dbReference type="RefSeq" id="WP_247028530.1">
    <property type="nucleotide sequence ID" value="NZ_JALKCH010000005.1"/>
</dbReference>
<feature type="domain" description="Haemin-degrading HemS/ChuX" evidence="1">
    <location>
        <begin position="186"/>
        <end position="287"/>
    </location>
</feature>
<dbReference type="SUPFAM" id="SSF144064">
    <property type="entry name" value="Heme iron utilization protein-like"/>
    <property type="match status" value="1"/>
</dbReference>
<feature type="domain" description="Haemin-degrading HemS/ChuX" evidence="1">
    <location>
        <begin position="15"/>
        <end position="138"/>
    </location>
</feature>
<dbReference type="Proteomes" id="UP001203284">
    <property type="component" value="Unassembled WGS sequence"/>
</dbReference>
<organism evidence="2 3">
    <name type="scientific">Ancylobacter crimeensis</name>
    <dbReference type="NCBI Taxonomy" id="2579147"/>
    <lineage>
        <taxon>Bacteria</taxon>
        <taxon>Pseudomonadati</taxon>
        <taxon>Pseudomonadota</taxon>
        <taxon>Alphaproteobacteria</taxon>
        <taxon>Hyphomicrobiales</taxon>
        <taxon>Xanthobacteraceae</taxon>
        <taxon>Ancylobacter</taxon>
    </lineage>
</organism>
<reference evidence="2 3" key="1">
    <citation type="submission" date="2022-04" db="EMBL/GenBank/DDBJ databases">
        <authorList>
            <person name="Grouzdev D.S."/>
            <person name="Pantiukh K.S."/>
            <person name="Krutkina M.S."/>
        </authorList>
    </citation>
    <scope>NUCLEOTIDE SEQUENCE [LARGE SCALE GENOMIC DNA]</scope>
    <source>
        <strain evidence="2 3">6x-1</strain>
    </source>
</reference>
<comment type="caution">
    <text evidence="2">The sequence shown here is derived from an EMBL/GenBank/DDBJ whole genome shotgun (WGS) entry which is preliminary data.</text>
</comment>
<gene>
    <name evidence="2" type="ORF">MWN34_08670</name>
</gene>